<reference evidence="1 2" key="1">
    <citation type="submission" date="2018-07" db="EMBL/GenBank/DDBJ databases">
        <title>Identification of spontaneous genetic mutation associated with occurrence of a yellow conidial color mutant of Aspergillus flavus.</title>
        <authorList>
            <person name="Chang P.-K."/>
            <person name="Mack B.M."/>
            <person name="Scharfenstein L."/>
            <person name="Gilbert M.K."/>
        </authorList>
    </citation>
    <scope>NUCLEOTIDE SEQUENCE [LARGE SCALE GENOMIC DNA]</scope>
    <source>
        <strain evidence="1 2">CA14</strain>
    </source>
</reference>
<evidence type="ECO:0000313" key="2">
    <source>
        <dbReference type="Proteomes" id="UP000275480"/>
    </source>
</evidence>
<evidence type="ECO:0000313" key="1">
    <source>
        <dbReference type="EMBL" id="RMZ41894.1"/>
    </source>
</evidence>
<dbReference type="Proteomes" id="UP000275480">
    <property type="component" value="Unassembled WGS sequence"/>
</dbReference>
<dbReference type="EMBL" id="QQZZ01000110">
    <property type="protein sequence ID" value="RMZ41894.1"/>
    <property type="molecule type" value="Genomic_DNA"/>
</dbReference>
<comment type="caution">
    <text evidence="1">The sequence shown here is derived from an EMBL/GenBank/DDBJ whole genome shotgun (WGS) entry which is preliminary data.</text>
</comment>
<proteinExistence type="predicted"/>
<organism evidence="1 2">
    <name type="scientific">Aspergillus flavus</name>
    <dbReference type="NCBI Taxonomy" id="5059"/>
    <lineage>
        <taxon>Eukaryota</taxon>
        <taxon>Fungi</taxon>
        <taxon>Dikarya</taxon>
        <taxon>Ascomycota</taxon>
        <taxon>Pezizomycotina</taxon>
        <taxon>Eurotiomycetes</taxon>
        <taxon>Eurotiomycetidae</taxon>
        <taxon>Eurotiales</taxon>
        <taxon>Aspergillaceae</taxon>
        <taxon>Aspergillus</taxon>
        <taxon>Aspergillus subgen. Circumdati</taxon>
    </lineage>
</organism>
<accession>A0AB74C5I2</accession>
<sequence length="142" mass="16022">MSLITDDMLLVLWEDAQRNPTNEWRAVAVWTPAMDQAYFLGEGLGGHVRVSSGRQRVAILAFHEAKAGNATPQDVEEAKYQAIEACMRYLGKPENAELEFMYAITSFGTKGRAWKYERGMDYLTALFGPESLAKRGDYIELH</sequence>
<protein>
    <submittedName>
        <fullName evidence="1">Uncharacterized protein</fullName>
    </submittedName>
</protein>
<gene>
    <name evidence="1" type="ORF">CA14_011245</name>
</gene>
<dbReference type="AlphaFoldDB" id="A0AB74C5I2"/>
<name>A0AB74C5I2_ASPFL</name>